<evidence type="ECO:0000256" key="8">
    <source>
        <dbReference type="ARBA" id="ARBA00022840"/>
    </source>
</evidence>
<dbReference type="SUPFAM" id="SSF52540">
    <property type="entry name" value="P-loop containing nucleoside triphosphate hydrolases"/>
    <property type="match status" value="1"/>
</dbReference>
<dbReference type="InterPro" id="IPR036388">
    <property type="entry name" value="WH-like_DNA-bd_sf"/>
</dbReference>
<dbReference type="GO" id="GO:0005524">
    <property type="term" value="F:ATP binding"/>
    <property type="evidence" value="ECO:0007669"/>
    <property type="project" value="UniProtKB-KW"/>
</dbReference>
<keyword evidence="4" id="KW-0808">Transferase</keyword>
<sequence>MSSELEFVVEPVEDHQWESVLERANAEFWSAFVVTNNSDAAELLASHLSANRVLVGDMPGKFISQLPRELVALALHGQSLHSLPADFGDLQQLERLDLIGIQLSALPPDFGNLQKLKHLDLDGNQLSSLPAGFGKLQQLEDLDLGGNDLSSLPPDFGNLQQLQALLLNGNQLSSLPPGFGDLQKLQTLFLNGNQLSSLPPDFGKLQKLEDLDLDGNQLSSLPAGFGNLQKLKHLDLDGNQLSSLPPDFGNLQELQNLNLNGNQLSALPTDFGNLQKLELLGLKGNQLSALPTDFGNLQQLQTLYLDGNRLSALPPDFGNLQKLELLGLKGNQLPDSWTEAYEQGLKPFFAFLGSLSPDGTANRLFETKLMMVGEGRVGKSCLVEALDKGKASHKQTTHGIQVTRLSVPHPGAGQDDIPPEQDITVNFWDFGGQDVYRVTHQFFFSDRSLYIVVWNPLLGVEYANVAYWIELIQRRVGNDVRVLVVASHSEAGRVPRIDELGLQKKFPDVIAGFFEVDSICGAGIDDLRAAISREAADLSHMGDPFPPSWSKVRDDLYSSANKDTPFINWSQFQERCRHHEVPLNADKPLAVLLDRLGHIIYFADDAGLKDLVVLNAEYLSKAIGLVLEHPGTNERSGILHHEDLPHIWNDPARVERDRYEDERLYPYFLRLMEKFDVTYRINDDTGQYSLVGQLVPVDRPAVGEGPDDHPDSARSLPWDHDDDERASCKRVQLVIRLDDDPPGLMPWLIVRHHRYNERRIHWQKGIFLHSSDYGDALLEMQDRDVVITVQAQYPPTLRSIVRASVEELLKSWDGLKGRWTVRVPCQTVLEGGNRCPGTLPLTRLQERMARGEFAYPCEKCDCDQNISQLINGFPSPDPGVRVAVASQKLDEMQEQITAGFSAAKIDRHAIAKETLHELRSVVAESTRLVLKAFENKQVPCPRLFTLLPAELERREKVNPIKLFKSGTSDRYRLTLWCEMPGEEHACSPVGAAGAKSDPSKGEYLFDVPLKWVAGVAGYVSLIGKTIGVVAPIAKNVSNLAAGSDEDLKRLLKQIDVMKSLADMCKNVTVDSLRLVRGNGSNDFREIVESEQHRQFYHLLQDLDPTEIYGGLNWTLNKATGDWLWLCSRHQKVFNPDLPVIPKRKLKRIRTRKE</sequence>
<accession>A0A1P8WJR1</accession>
<dbReference type="PANTHER" id="PTHR48051:SF54">
    <property type="entry name" value="LEUCINE-RICH REPEAT-CONTAINING PROTEIN"/>
    <property type="match status" value="1"/>
</dbReference>
<name>A0A1P8WJR1_9PLAN</name>
<dbReference type="AlphaFoldDB" id="A0A1P8WJR1"/>
<dbReference type="InterPro" id="IPR050216">
    <property type="entry name" value="LRR_domain-containing"/>
</dbReference>
<evidence type="ECO:0000256" key="9">
    <source>
        <dbReference type="ARBA" id="ARBA00023134"/>
    </source>
</evidence>
<evidence type="ECO:0000256" key="3">
    <source>
        <dbReference type="ARBA" id="ARBA00022614"/>
    </source>
</evidence>
<dbReference type="PROSITE" id="PS51450">
    <property type="entry name" value="LRR"/>
    <property type="match status" value="5"/>
</dbReference>
<dbReference type="Pfam" id="PF08477">
    <property type="entry name" value="Roc"/>
    <property type="match status" value="1"/>
</dbReference>
<comment type="catalytic activity">
    <reaction evidence="11">
        <text>L-seryl-[protein] + ATP = O-phospho-L-seryl-[protein] + ADP + H(+)</text>
        <dbReference type="Rhea" id="RHEA:17989"/>
        <dbReference type="Rhea" id="RHEA-COMP:9863"/>
        <dbReference type="Rhea" id="RHEA-COMP:11604"/>
        <dbReference type="ChEBI" id="CHEBI:15378"/>
        <dbReference type="ChEBI" id="CHEBI:29999"/>
        <dbReference type="ChEBI" id="CHEBI:30616"/>
        <dbReference type="ChEBI" id="CHEBI:83421"/>
        <dbReference type="ChEBI" id="CHEBI:456216"/>
        <dbReference type="EC" id="2.7.11.1"/>
    </reaction>
</comment>
<dbReference type="GO" id="GO:0009274">
    <property type="term" value="C:peptidoglycan-based cell wall"/>
    <property type="evidence" value="ECO:0007669"/>
    <property type="project" value="UniProtKB-ARBA"/>
</dbReference>
<dbReference type="InterPro" id="IPR032171">
    <property type="entry name" value="COR-A"/>
</dbReference>
<dbReference type="InterPro" id="IPR003591">
    <property type="entry name" value="Leu-rich_rpt_typical-subtyp"/>
</dbReference>
<dbReference type="PRINTS" id="PR00449">
    <property type="entry name" value="RASTRNSFRMNG"/>
</dbReference>
<feature type="domain" description="Roc" evidence="13">
    <location>
        <begin position="360"/>
        <end position="538"/>
    </location>
</feature>
<evidence type="ECO:0000256" key="11">
    <source>
        <dbReference type="ARBA" id="ARBA00048679"/>
    </source>
</evidence>
<dbReference type="OrthoDB" id="243056at2"/>
<dbReference type="GO" id="GO:0004674">
    <property type="term" value="F:protein serine/threonine kinase activity"/>
    <property type="evidence" value="ECO:0007669"/>
    <property type="project" value="UniProtKB-KW"/>
</dbReference>
<comment type="catalytic activity">
    <reaction evidence="10">
        <text>L-threonyl-[protein] + ATP = O-phospho-L-threonyl-[protein] + ADP + H(+)</text>
        <dbReference type="Rhea" id="RHEA:46608"/>
        <dbReference type="Rhea" id="RHEA-COMP:11060"/>
        <dbReference type="Rhea" id="RHEA-COMP:11605"/>
        <dbReference type="ChEBI" id="CHEBI:15378"/>
        <dbReference type="ChEBI" id="CHEBI:30013"/>
        <dbReference type="ChEBI" id="CHEBI:30616"/>
        <dbReference type="ChEBI" id="CHEBI:61977"/>
        <dbReference type="ChEBI" id="CHEBI:456216"/>
        <dbReference type="EC" id="2.7.11.1"/>
    </reaction>
</comment>
<dbReference type="GO" id="GO:0005737">
    <property type="term" value="C:cytoplasm"/>
    <property type="evidence" value="ECO:0007669"/>
    <property type="project" value="TreeGrafter"/>
</dbReference>
<keyword evidence="8" id="KW-0067">ATP-binding</keyword>
<dbReference type="SMART" id="SM00364">
    <property type="entry name" value="LRR_BAC"/>
    <property type="match status" value="9"/>
</dbReference>
<keyword evidence="15" id="KW-1185">Reference proteome</keyword>
<dbReference type="EMBL" id="CP017641">
    <property type="protein sequence ID" value="APZ94289.1"/>
    <property type="molecule type" value="Genomic_DNA"/>
</dbReference>
<dbReference type="Gene3D" id="1.10.10.10">
    <property type="entry name" value="Winged helix-like DNA-binding domain superfamily/Winged helix DNA-binding domain"/>
    <property type="match status" value="1"/>
</dbReference>
<organism evidence="14 15">
    <name type="scientific">Fuerstiella marisgermanici</name>
    <dbReference type="NCBI Taxonomy" id="1891926"/>
    <lineage>
        <taxon>Bacteria</taxon>
        <taxon>Pseudomonadati</taxon>
        <taxon>Planctomycetota</taxon>
        <taxon>Planctomycetia</taxon>
        <taxon>Planctomycetales</taxon>
        <taxon>Planctomycetaceae</taxon>
        <taxon>Fuerstiella</taxon>
    </lineage>
</organism>
<evidence type="ECO:0000313" key="14">
    <source>
        <dbReference type="EMBL" id="APZ94289.1"/>
    </source>
</evidence>
<dbReference type="Gene3D" id="3.30.310.200">
    <property type="match status" value="1"/>
</dbReference>
<dbReference type="Proteomes" id="UP000187735">
    <property type="component" value="Chromosome"/>
</dbReference>
<evidence type="ECO:0000256" key="4">
    <source>
        <dbReference type="ARBA" id="ARBA00022679"/>
    </source>
</evidence>
<dbReference type="Pfam" id="PF16095">
    <property type="entry name" value="COR-A"/>
    <property type="match status" value="1"/>
</dbReference>
<reference evidence="14 15" key="1">
    <citation type="journal article" date="2016" name="Front. Microbiol.">
        <title>Fuerstia marisgermanicae gen. nov., sp. nov., an Unusual Member of the Phylum Planctomycetes from the German Wadden Sea.</title>
        <authorList>
            <person name="Kohn T."/>
            <person name="Heuer A."/>
            <person name="Jogler M."/>
            <person name="Vollmers J."/>
            <person name="Boedeker C."/>
            <person name="Bunk B."/>
            <person name="Rast P."/>
            <person name="Borchert D."/>
            <person name="Glockner I."/>
            <person name="Freese H.M."/>
            <person name="Klenk H.P."/>
            <person name="Overmann J."/>
            <person name="Kaster A.K."/>
            <person name="Rohde M."/>
            <person name="Wiegand S."/>
            <person name="Jogler C."/>
        </authorList>
    </citation>
    <scope>NUCLEOTIDE SEQUENCE [LARGE SCALE GENOMIC DNA]</scope>
    <source>
        <strain evidence="14 15">NH11</strain>
    </source>
</reference>
<dbReference type="SMART" id="SM00365">
    <property type="entry name" value="LRR_SD22"/>
    <property type="match status" value="5"/>
</dbReference>
<keyword evidence="5" id="KW-0677">Repeat</keyword>
<dbReference type="FunFam" id="3.80.10.10:FF:001164">
    <property type="entry name" value="GH01279p"/>
    <property type="match status" value="1"/>
</dbReference>
<evidence type="ECO:0000256" key="2">
    <source>
        <dbReference type="ARBA" id="ARBA00022527"/>
    </source>
</evidence>
<dbReference type="RefSeq" id="WP_077025618.1">
    <property type="nucleotide sequence ID" value="NZ_CP017641.1"/>
</dbReference>
<evidence type="ECO:0000313" key="15">
    <source>
        <dbReference type="Proteomes" id="UP000187735"/>
    </source>
</evidence>
<dbReference type="InterPro" id="IPR001611">
    <property type="entry name" value="Leu-rich_rpt"/>
</dbReference>
<dbReference type="Gene3D" id="3.80.10.10">
    <property type="entry name" value="Ribonuclease Inhibitor"/>
    <property type="match status" value="3"/>
</dbReference>
<dbReference type="PANTHER" id="PTHR48051">
    <property type="match status" value="1"/>
</dbReference>
<keyword evidence="7" id="KW-0418">Kinase</keyword>
<evidence type="ECO:0000256" key="6">
    <source>
        <dbReference type="ARBA" id="ARBA00022741"/>
    </source>
</evidence>
<feature type="region of interest" description="Disordered" evidence="12">
    <location>
        <begin position="699"/>
        <end position="723"/>
    </location>
</feature>
<evidence type="ECO:0000256" key="12">
    <source>
        <dbReference type="SAM" id="MobiDB-lite"/>
    </source>
</evidence>
<keyword evidence="6" id="KW-0547">Nucleotide-binding</keyword>
<dbReference type="InterPro" id="IPR032675">
    <property type="entry name" value="LRR_dom_sf"/>
</dbReference>
<evidence type="ECO:0000256" key="7">
    <source>
        <dbReference type="ARBA" id="ARBA00022777"/>
    </source>
</evidence>
<dbReference type="InterPro" id="IPR027417">
    <property type="entry name" value="P-loop_NTPase"/>
</dbReference>
<dbReference type="KEGG" id="fmr:Fuma_03915"/>
<dbReference type="PROSITE" id="PS51424">
    <property type="entry name" value="ROC"/>
    <property type="match status" value="1"/>
</dbReference>
<feature type="compositionally biased region" description="Basic and acidic residues" evidence="12">
    <location>
        <begin position="706"/>
        <end position="723"/>
    </location>
</feature>
<protein>
    <recommendedName>
        <fullName evidence="1">non-specific serine/threonine protein kinase</fullName>
        <ecNumber evidence="1">2.7.11.1</ecNumber>
    </recommendedName>
</protein>
<keyword evidence="2" id="KW-0723">Serine/threonine-protein kinase</keyword>
<dbReference type="Pfam" id="PF23598">
    <property type="entry name" value="LRR_14"/>
    <property type="match status" value="3"/>
</dbReference>
<proteinExistence type="predicted"/>
<dbReference type="InterPro" id="IPR055414">
    <property type="entry name" value="LRR_R13L4/SHOC2-like"/>
</dbReference>
<dbReference type="Pfam" id="PF25497">
    <property type="entry name" value="COR-B"/>
    <property type="match status" value="1"/>
</dbReference>
<evidence type="ECO:0000256" key="5">
    <source>
        <dbReference type="ARBA" id="ARBA00022737"/>
    </source>
</evidence>
<keyword evidence="9" id="KW-0342">GTP-binding</keyword>
<dbReference type="SMART" id="SM00369">
    <property type="entry name" value="LRR_TYP"/>
    <property type="match status" value="11"/>
</dbReference>
<evidence type="ECO:0000259" key="13">
    <source>
        <dbReference type="PROSITE" id="PS51424"/>
    </source>
</evidence>
<dbReference type="InterPro" id="IPR057263">
    <property type="entry name" value="COR-B"/>
</dbReference>
<gene>
    <name evidence="14" type="primary">inlA_2</name>
    <name evidence="14" type="ORF">Fuma_03915</name>
</gene>
<dbReference type="STRING" id="1891926.Fuma_03915"/>
<dbReference type="EC" id="2.7.11.1" evidence="1"/>
<dbReference type="SUPFAM" id="SSF52058">
    <property type="entry name" value="L domain-like"/>
    <property type="match status" value="1"/>
</dbReference>
<evidence type="ECO:0000256" key="10">
    <source>
        <dbReference type="ARBA" id="ARBA00047899"/>
    </source>
</evidence>
<keyword evidence="3" id="KW-0433">Leucine-rich repeat</keyword>
<evidence type="ECO:0000256" key="1">
    <source>
        <dbReference type="ARBA" id="ARBA00012513"/>
    </source>
</evidence>
<dbReference type="InterPro" id="IPR020859">
    <property type="entry name" value="ROC"/>
</dbReference>
<dbReference type="Gene3D" id="3.40.50.300">
    <property type="entry name" value="P-loop containing nucleotide triphosphate hydrolases"/>
    <property type="match status" value="1"/>
</dbReference>